<keyword evidence="1" id="KW-1133">Transmembrane helix</keyword>
<accession>A0A8S4HAJ7</accession>
<reference evidence="2" key="1">
    <citation type="submission" date="2021-09" db="EMBL/GenBank/DDBJ databases">
        <authorList>
            <consortium name="Pathogen Informatics"/>
        </authorList>
    </citation>
    <scope>NUCLEOTIDE SEQUENCE</scope>
    <source>
        <strain evidence="2">PvW1</strain>
    </source>
</reference>
<keyword evidence="1" id="KW-0812">Transmembrane</keyword>
<dbReference type="AlphaFoldDB" id="A0A8S4HAJ7"/>
<evidence type="ECO:0000313" key="3">
    <source>
        <dbReference type="Proteomes" id="UP000779233"/>
    </source>
</evidence>
<dbReference type="VEuPathDB" id="PlasmoDB:PVPAM_100006400"/>
<sequence>MAGGESGKVKSTKDDYNIKADLLFKFYFQFNNSYNLKHNELQHRDYSSNLCTECPARVLYEKFIENMIWLSKSYNNKFNEIDNGEHIKKRCIYFKYWFYDQILKKKINDSEVDNLIKDCISKKNLYSSDESFSCKFYELNLDNIKEIKKLYHFLIIYNIYKNNDIYPSAYCQYLNEISDIITKNNRRCKSHSNEAYCNEYNTYINPYIREDILSLPQNKCEKLTSSISTQGVDEKTEKSESKYAIYFDLEKKGKNICSSYKDNDMNKFSLTCQDLSSGPVEYKENIKKICEYIIKIFCRLPERGKNNNIRDNNIKFLNFWFNRELKKIITDKNDRSLVYSHFNSLCSKVSDLKELNDKIEEIDDVQYNKWCILYDLYDNYNKIINECINKSNDPKNKCIQYSEEIVDLFNKGIQYFNENNDLEFNNSMKEFNILYNKFKHIINFQKKIKLPKLKELAFVTDPEKKIISNVDKICKSLNDADKKKSRVILENTPAHNIYKKFYEENIEESLCVKYCGALISENYDNNKDARICSQIVTNLKKLPTMTNVGHNQDDRCSNLTYWTYDIIMNEFNNNTKNTIESNISRQLTDIIFRVNKELKKDENCIFYIKGNFSEWREEKDLHDYFENYNTLIQNISDRTKTETYCQYIDYISNLYKKYMNLCCTCYSRPEYFCKDHCPKFFKCNREYFPIYLLDKLKCKDNVSLQNEKENYDSLIIDLDVIRKSQLVAMNFYKILTQDYFYRFVFSTFILLGIFFIFFIFYQFTPNGFKLNKNRSKKKQNNYHNNGGNRKELLEYEKKTMDGNSNKKRLRIAYHST</sequence>
<feature type="transmembrane region" description="Helical" evidence="1">
    <location>
        <begin position="739"/>
        <end position="761"/>
    </location>
</feature>
<dbReference type="EMBL" id="CAJZCX010000005">
    <property type="protein sequence ID" value="CAG9474670.1"/>
    <property type="molecule type" value="Genomic_DNA"/>
</dbReference>
<dbReference type="InterPro" id="IPR008780">
    <property type="entry name" value="Plasmodium_Vir"/>
</dbReference>
<keyword evidence="1" id="KW-0472">Membrane</keyword>
<gene>
    <name evidence="2" type="ORF">PVW1_100022700</name>
</gene>
<evidence type="ECO:0000313" key="2">
    <source>
        <dbReference type="EMBL" id="CAG9474670.1"/>
    </source>
</evidence>
<protein>
    <submittedName>
        <fullName evidence="2">(malaria parasite P. vivax) hypothetical protein</fullName>
    </submittedName>
</protein>
<organism evidence="2 3">
    <name type="scientific">Plasmodium vivax</name>
    <name type="common">malaria parasite P. vivax</name>
    <dbReference type="NCBI Taxonomy" id="5855"/>
    <lineage>
        <taxon>Eukaryota</taxon>
        <taxon>Sar</taxon>
        <taxon>Alveolata</taxon>
        <taxon>Apicomplexa</taxon>
        <taxon>Aconoidasida</taxon>
        <taxon>Haemosporida</taxon>
        <taxon>Plasmodiidae</taxon>
        <taxon>Plasmodium</taxon>
        <taxon>Plasmodium (Plasmodium)</taxon>
    </lineage>
</organism>
<dbReference type="Proteomes" id="UP000779233">
    <property type="component" value="Unassembled WGS sequence"/>
</dbReference>
<comment type="caution">
    <text evidence="2">The sequence shown here is derived from an EMBL/GenBank/DDBJ whole genome shotgun (WGS) entry which is preliminary data.</text>
</comment>
<proteinExistence type="predicted"/>
<dbReference type="Pfam" id="PF05795">
    <property type="entry name" value="Plasmodium_Vir"/>
    <property type="match status" value="3"/>
</dbReference>
<evidence type="ECO:0000256" key="1">
    <source>
        <dbReference type="SAM" id="Phobius"/>
    </source>
</evidence>
<name>A0A8S4HAJ7_PLAVI</name>